<accession>A0AAV0YLQ3</accession>
<dbReference type="EMBL" id="OX451736">
    <property type="protein sequence ID" value="CAI8586881.1"/>
    <property type="molecule type" value="Genomic_DNA"/>
</dbReference>
<dbReference type="Proteomes" id="UP001157006">
    <property type="component" value="Chromosome 1L"/>
</dbReference>
<gene>
    <name evidence="1" type="ORF">VFH_I274240</name>
</gene>
<evidence type="ECO:0000313" key="2">
    <source>
        <dbReference type="Proteomes" id="UP001157006"/>
    </source>
</evidence>
<protein>
    <submittedName>
        <fullName evidence="1">Uncharacterized protein</fullName>
    </submittedName>
</protein>
<evidence type="ECO:0000313" key="1">
    <source>
        <dbReference type="EMBL" id="CAI8586881.1"/>
    </source>
</evidence>
<dbReference type="AlphaFoldDB" id="A0AAV0YLQ3"/>
<organism evidence="1 2">
    <name type="scientific">Vicia faba</name>
    <name type="common">Broad bean</name>
    <name type="synonym">Faba vulgaris</name>
    <dbReference type="NCBI Taxonomy" id="3906"/>
    <lineage>
        <taxon>Eukaryota</taxon>
        <taxon>Viridiplantae</taxon>
        <taxon>Streptophyta</taxon>
        <taxon>Embryophyta</taxon>
        <taxon>Tracheophyta</taxon>
        <taxon>Spermatophyta</taxon>
        <taxon>Magnoliopsida</taxon>
        <taxon>eudicotyledons</taxon>
        <taxon>Gunneridae</taxon>
        <taxon>Pentapetalae</taxon>
        <taxon>rosids</taxon>
        <taxon>fabids</taxon>
        <taxon>Fabales</taxon>
        <taxon>Fabaceae</taxon>
        <taxon>Papilionoideae</taxon>
        <taxon>50 kb inversion clade</taxon>
        <taxon>NPAAA clade</taxon>
        <taxon>Hologalegina</taxon>
        <taxon>IRL clade</taxon>
        <taxon>Fabeae</taxon>
        <taxon>Vicia</taxon>
    </lineage>
</organism>
<name>A0AAV0YLQ3_VICFA</name>
<proteinExistence type="predicted"/>
<reference evidence="1 2" key="1">
    <citation type="submission" date="2023-01" db="EMBL/GenBank/DDBJ databases">
        <authorList>
            <person name="Kreplak J."/>
        </authorList>
    </citation>
    <scope>NUCLEOTIDE SEQUENCE [LARGE SCALE GENOMIC DNA]</scope>
</reference>
<keyword evidence="2" id="KW-1185">Reference proteome</keyword>
<sequence length="149" mass="16776">MDSSLANARNLSCKTGGKRKIEERNVGDKKDDVRGYFTWNLDMDHVLAETERTPKIASNFGEDDICVKDRANGVQVEHAFDIDYVMSKEAVVDEEGSNVHIDLEEPSSATKKKCNIVVLIKLTENLNKIVILKALPLREKKKFLLVSMP</sequence>